<dbReference type="EMBL" id="JAGGJA010000003">
    <property type="protein sequence ID" value="MCW9706430.1"/>
    <property type="molecule type" value="Genomic_DNA"/>
</dbReference>
<evidence type="ECO:0000256" key="2">
    <source>
        <dbReference type="ARBA" id="ARBA00022679"/>
    </source>
</evidence>
<dbReference type="Pfam" id="PF04072">
    <property type="entry name" value="LCM"/>
    <property type="match status" value="1"/>
</dbReference>
<comment type="caution">
    <text evidence="3">The sequence shown here is derived from an EMBL/GenBank/DDBJ whole genome shotgun (WGS) entry which is preliminary data.</text>
</comment>
<evidence type="ECO:0000313" key="3">
    <source>
        <dbReference type="EMBL" id="MCW9706430.1"/>
    </source>
</evidence>
<organism evidence="3 4">
    <name type="scientific">Fodinibius salsisoli</name>
    <dbReference type="NCBI Taxonomy" id="2820877"/>
    <lineage>
        <taxon>Bacteria</taxon>
        <taxon>Pseudomonadati</taxon>
        <taxon>Balneolota</taxon>
        <taxon>Balneolia</taxon>
        <taxon>Balneolales</taxon>
        <taxon>Balneolaceae</taxon>
        <taxon>Fodinibius</taxon>
    </lineage>
</organism>
<sequence>MNADQLSQSAAFIAIKFYGLTRNPDFRGLFDEETIRFYESIVQTLPRPLSYYHYWLQFDWIRALYIKSEELLLPGDLMHILARKWYISKMLDELLNQGYQQLLVLGAGFDHTAYYYRQRGIPALELDSPRMAKLKKDFFQEVYPSYPHPSILAAQLPEHSLSDILENQETIAPQEKTAIISEGFFDYLTSQEVSNVLSTLHNYFIQPALLSTHFALDELPPHHRLVFRSSLNLVGEKLQFDTSMSDFKSHLLKHGFMIDRCYRPEEMADQFVAPLDTKLDILNGFYIISAKGSLPSL</sequence>
<dbReference type="Proteomes" id="UP001207918">
    <property type="component" value="Unassembled WGS sequence"/>
</dbReference>
<evidence type="ECO:0000256" key="1">
    <source>
        <dbReference type="ARBA" id="ARBA00022603"/>
    </source>
</evidence>
<dbReference type="GO" id="GO:0032259">
    <property type="term" value="P:methylation"/>
    <property type="evidence" value="ECO:0007669"/>
    <property type="project" value="UniProtKB-KW"/>
</dbReference>
<dbReference type="InterPro" id="IPR007213">
    <property type="entry name" value="Ppm1/Ppm2/Tcmp"/>
</dbReference>
<protein>
    <submittedName>
        <fullName evidence="3">Class I SAM-dependent methyltransferase</fullName>
        <ecNumber evidence="3">2.1.1.-</ecNumber>
    </submittedName>
</protein>
<gene>
    <name evidence="3" type="ORF">J6I44_06170</name>
</gene>
<name>A0ABT3PKG4_9BACT</name>
<keyword evidence="1 3" id="KW-0489">Methyltransferase</keyword>
<keyword evidence="2 3" id="KW-0808">Transferase</keyword>
<dbReference type="RefSeq" id="WP_265765136.1">
    <property type="nucleotide sequence ID" value="NZ_JAGGJA010000003.1"/>
</dbReference>
<evidence type="ECO:0000313" key="4">
    <source>
        <dbReference type="Proteomes" id="UP001207918"/>
    </source>
</evidence>
<dbReference type="InterPro" id="IPR029063">
    <property type="entry name" value="SAM-dependent_MTases_sf"/>
</dbReference>
<dbReference type="GO" id="GO:0008168">
    <property type="term" value="F:methyltransferase activity"/>
    <property type="evidence" value="ECO:0007669"/>
    <property type="project" value="UniProtKB-KW"/>
</dbReference>
<proteinExistence type="predicted"/>
<keyword evidence="4" id="KW-1185">Reference proteome</keyword>
<accession>A0ABT3PKG4</accession>
<dbReference type="PANTHER" id="PTHR43619">
    <property type="entry name" value="S-ADENOSYL-L-METHIONINE-DEPENDENT METHYLTRANSFERASE YKTD-RELATED"/>
    <property type="match status" value="1"/>
</dbReference>
<dbReference type="EC" id="2.1.1.-" evidence="3"/>
<reference evidence="3 4" key="1">
    <citation type="submission" date="2021-03" db="EMBL/GenBank/DDBJ databases">
        <title>Aliifodinibius sp. nov., a new bacterium isolated from saline soil.</title>
        <authorList>
            <person name="Galisteo C."/>
            <person name="De La Haba R."/>
            <person name="Sanchez-Porro C."/>
            <person name="Ventosa A."/>
        </authorList>
    </citation>
    <scope>NUCLEOTIDE SEQUENCE [LARGE SCALE GENOMIC DNA]</scope>
    <source>
        <strain evidence="3 4">1BSP15-2V2</strain>
    </source>
</reference>
<dbReference type="PANTHER" id="PTHR43619:SF2">
    <property type="entry name" value="S-ADENOSYL-L-METHIONINE-DEPENDENT METHYLTRANSFERASES SUPERFAMILY PROTEIN"/>
    <property type="match status" value="1"/>
</dbReference>
<dbReference type="SUPFAM" id="SSF53335">
    <property type="entry name" value="S-adenosyl-L-methionine-dependent methyltransferases"/>
    <property type="match status" value="1"/>
</dbReference>
<dbReference type="Gene3D" id="3.40.50.150">
    <property type="entry name" value="Vaccinia Virus protein VP39"/>
    <property type="match status" value="1"/>
</dbReference>